<dbReference type="STRING" id="324925.Ppha_2721"/>
<gene>
    <name evidence="1" type="ordered locus">Ppha_2721</name>
</gene>
<dbReference type="OrthoDB" id="598034at2"/>
<accession>B4SGE3</accession>
<evidence type="ECO:0000313" key="2">
    <source>
        <dbReference type="Proteomes" id="UP000002724"/>
    </source>
</evidence>
<dbReference type="HOGENOM" id="CLU_2272377_0_0_10"/>
<proteinExistence type="predicted"/>
<reference evidence="1 2" key="1">
    <citation type="submission" date="2008-06" db="EMBL/GenBank/DDBJ databases">
        <title>Complete sequence of Pelodictyon phaeoclathratiforme BU-1.</title>
        <authorList>
            <consortium name="US DOE Joint Genome Institute"/>
            <person name="Lucas S."/>
            <person name="Copeland A."/>
            <person name="Lapidus A."/>
            <person name="Glavina del Rio T."/>
            <person name="Dalin E."/>
            <person name="Tice H."/>
            <person name="Bruce D."/>
            <person name="Goodwin L."/>
            <person name="Pitluck S."/>
            <person name="Schmutz J."/>
            <person name="Larimer F."/>
            <person name="Land M."/>
            <person name="Hauser L."/>
            <person name="Kyrpides N."/>
            <person name="Mikhailova N."/>
            <person name="Liu Z."/>
            <person name="Li T."/>
            <person name="Zhao F."/>
            <person name="Overmann J."/>
            <person name="Bryant D.A."/>
            <person name="Richardson P."/>
        </authorList>
    </citation>
    <scope>NUCLEOTIDE SEQUENCE [LARGE SCALE GENOMIC DNA]</scope>
    <source>
        <strain evidence="2">DSM 5477 / BU-1</strain>
    </source>
</reference>
<dbReference type="KEGG" id="pph:Ppha_2721"/>
<dbReference type="Proteomes" id="UP000002724">
    <property type="component" value="Chromosome"/>
</dbReference>
<evidence type="ECO:0008006" key="3">
    <source>
        <dbReference type="Google" id="ProtNLM"/>
    </source>
</evidence>
<dbReference type="RefSeq" id="WP_012509351.1">
    <property type="nucleotide sequence ID" value="NC_011060.1"/>
</dbReference>
<name>B4SGE3_PELPB</name>
<dbReference type="eggNOG" id="ENOG50303FP">
    <property type="taxonomic scope" value="Bacteria"/>
</dbReference>
<evidence type="ECO:0000313" key="1">
    <source>
        <dbReference type="EMBL" id="ACF44879.1"/>
    </source>
</evidence>
<dbReference type="EMBL" id="CP001110">
    <property type="protein sequence ID" value="ACF44879.1"/>
    <property type="molecule type" value="Genomic_DNA"/>
</dbReference>
<dbReference type="AlphaFoldDB" id="B4SGE3"/>
<protein>
    <recommendedName>
        <fullName evidence="3">Nitrogen regulatory protein P-II</fullName>
    </recommendedName>
</protein>
<organism evidence="1 2">
    <name type="scientific">Pelodictyon phaeoclathratiforme (strain DSM 5477 / BU-1)</name>
    <dbReference type="NCBI Taxonomy" id="324925"/>
    <lineage>
        <taxon>Bacteria</taxon>
        <taxon>Pseudomonadati</taxon>
        <taxon>Chlorobiota</taxon>
        <taxon>Chlorobiia</taxon>
        <taxon>Chlorobiales</taxon>
        <taxon>Chlorobiaceae</taxon>
        <taxon>Chlorobium/Pelodictyon group</taxon>
        <taxon>Pelodictyon</taxon>
    </lineage>
</organism>
<sequence>MKFLAIMGHEETRPQVRALFQKYQVHMFSNVAIRGCNCDRKKLQQQSWWPSDEVSATYSSLCFAILDDDKAEAIMVELEKNPIAEDKDFPARAFLMNVEKTA</sequence>
<keyword evidence="2" id="KW-1185">Reference proteome</keyword>